<evidence type="ECO:0000313" key="5">
    <source>
        <dbReference type="EMBL" id="MSC34027.1"/>
    </source>
</evidence>
<dbReference type="OrthoDB" id="9816557at2"/>
<keyword evidence="7" id="KW-1185">Reference proteome</keyword>
<feature type="domain" description="Mannosyl-glycoprotein endo-beta-N-acetylglucosamidase-like" evidence="3">
    <location>
        <begin position="314"/>
        <end position="449"/>
    </location>
</feature>
<accession>A0A6N7S8V9</accession>
<feature type="region of interest" description="Disordered" evidence="1">
    <location>
        <begin position="1030"/>
        <end position="1065"/>
    </location>
</feature>
<dbReference type="Proteomes" id="UP000433575">
    <property type="component" value="Unassembled WGS sequence"/>
</dbReference>
<evidence type="ECO:0000313" key="7">
    <source>
        <dbReference type="Proteomes" id="UP000480929"/>
    </source>
</evidence>
<sequence>MKKALKFLLSVFVALTLIQNYSSDKPVTKVIAEGTYPMACGNYEVSWVNDNGTFSEISCHNDLGSALNTMFNYGIDAVVRHPASKSPTKIIAMVSGLVASYSYRRGSNVTQTGDVVKRVADSTVTITQYESSGEETYVTSHREMIYQQTASYNPSNGTGKIGVNLTGFDGFINLDQVDLIPMKFVTRGLSIQLGGNNDGTPWESPFWVNPKQSYYEVVQNGNYKDLVYHVWSYWANSSRVPQDYSQTIGPAEDWMTVGSKYYTNNMHHLYSDPYFQNKVMNNGQHAAYYNYYEMLPLRSQTNISGQTLDAFLAQRYSADSSKMYGTGSIFTSNQESYGVNALLVYCLGLLESAWGTSKYAKEYNNLFGWNAVDSDPDKAEYFDSIEKCIKEQMGINLRGYMDVQNWRFFGYHFGNKGAGFNVKYASDPYWGLKVAALAYSIDKFAAGYNGDLIDYGTYDLGLINQVNASVKRYSDANSSTLFNASFSQSNYMKDYSIIIQSNNQGWIGFPTPNGVRADGSLVLHGKGFENYDWNNSVGYLRNDQITPLGIIEAEGNKPVGDFVQKITELSLNGSKLTIKGYAYQPGLYVQNVEQLTHQLVIEDADGNKQMYNLTQAEYTDQNYKAAGFAESEIPLDLLLTDVGTYKLYIRTIHDTYDETKPLSDITLPETGSELLFDYVFENQNGGVTVTKKAHVIQEYFNTLVQRFTLSEEGKLSIKGIAFVEGRHQGSPEQISHQLLVSRVDSDEVIKTFDLTSYVGDEGDPNLNLGYNHTQLGFDYSYGYYKGDVDISDLPDGDYSFTIKTISDGKEFTRKLYGLSNMKDSGVLTLSNGKFGELKRQYEFSNRFELAIRNYKIELPEGKQPLPRIRESYQYLSKIAFSENDENLIIKGAGFIWNGDFSAEQHPKYTLYLIHKETGKIHSYQVDGLTALTEGDYSWDMTEEKGGNYDYSHIWYEFAVPMLELEDGNFELKLMVETDSYVDLLDLKSRASIKLPSVDSEKKFKATRNTKNKYKIEFELKGWYVEPISLESENLNDNEEAGNPTDSPEETNVPKPTVEASETPNG</sequence>
<dbReference type="RefSeq" id="WP_154239513.1">
    <property type="nucleotide sequence ID" value="NZ_CALJPI010000319.1"/>
</dbReference>
<feature type="signal peptide" evidence="2">
    <location>
        <begin position="1"/>
        <end position="22"/>
    </location>
</feature>
<reference evidence="6 7" key="1">
    <citation type="journal article" date="2019" name="Nat. Med.">
        <title>A library of human gut bacterial isolates paired with longitudinal multiomics data enables mechanistic microbiome research.</title>
        <authorList>
            <person name="Poyet M."/>
            <person name="Groussin M."/>
            <person name="Gibbons S.M."/>
            <person name="Avila-Pacheco J."/>
            <person name="Jiang X."/>
            <person name="Kearney S.M."/>
            <person name="Perrotta A.R."/>
            <person name="Berdy B."/>
            <person name="Zhao S."/>
            <person name="Lieberman T.D."/>
            <person name="Swanson P.K."/>
            <person name="Smith M."/>
            <person name="Roesemann S."/>
            <person name="Alexander J.E."/>
            <person name="Rich S.A."/>
            <person name="Livny J."/>
            <person name="Vlamakis H."/>
            <person name="Clish C."/>
            <person name="Bullock K."/>
            <person name="Deik A."/>
            <person name="Scott J."/>
            <person name="Pierce K.A."/>
            <person name="Xavier R.J."/>
            <person name="Alm E.J."/>
        </authorList>
    </citation>
    <scope>NUCLEOTIDE SEQUENCE [LARGE SCALE GENOMIC DNA]</scope>
    <source>
        <strain evidence="4 6">BIOML-A4</strain>
        <strain evidence="5 7">BIOML-A5</strain>
    </source>
</reference>
<comment type="caution">
    <text evidence="4">The sequence shown here is derived from an EMBL/GenBank/DDBJ whole genome shotgun (WGS) entry which is preliminary data.</text>
</comment>
<evidence type="ECO:0000259" key="3">
    <source>
        <dbReference type="SMART" id="SM00047"/>
    </source>
</evidence>
<proteinExistence type="predicted"/>
<dbReference type="Pfam" id="PF01832">
    <property type="entry name" value="Glucosaminidase"/>
    <property type="match status" value="1"/>
</dbReference>
<dbReference type="EMBL" id="WKPJ01000023">
    <property type="protein sequence ID" value="MSA90297.1"/>
    <property type="molecule type" value="Genomic_DNA"/>
</dbReference>
<evidence type="ECO:0000256" key="1">
    <source>
        <dbReference type="SAM" id="MobiDB-lite"/>
    </source>
</evidence>
<protein>
    <recommendedName>
        <fullName evidence="3">Mannosyl-glycoprotein endo-beta-N-acetylglucosamidase-like domain-containing protein</fullName>
    </recommendedName>
</protein>
<evidence type="ECO:0000313" key="4">
    <source>
        <dbReference type="EMBL" id="MSA90297.1"/>
    </source>
</evidence>
<dbReference type="GO" id="GO:0004040">
    <property type="term" value="F:amidase activity"/>
    <property type="evidence" value="ECO:0007669"/>
    <property type="project" value="InterPro"/>
</dbReference>
<evidence type="ECO:0000256" key="2">
    <source>
        <dbReference type="SAM" id="SignalP"/>
    </source>
</evidence>
<feature type="chain" id="PRO_5039256942" description="Mannosyl-glycoprotein endo-beta-N-acetylglucosamidase-like domain-containing protein" evidence="2">
    <location>
        <begin position="23"/>
        <end position="1065"/>
    </location>
</feature>
<gene>
    <name evidence="5" type="ORF">GKD88_12940</name>
    <name evidence="4" type="ORF">GKE08_13270</name>
</gene>
<dbReference type="Proteomes" id="UP000480929">
    <property type="component" value="Unassembled WGS sequence"/>
</dbReference>
<evidence type="ECO:0000313" key="6">
    <source>
        <dbReference type="Proteomes" id="UP000433575"/>
    </source>
</evidence>
<dbReference type="Gene3D" id="1.10.530.10">
    <property type="match status" value="1"/>
</dbReference>
<dbReference type="AlphaFoldDB" id="A0A6N7S8V9"/>
<dbReference type="EMBL" id="WKPI01000025">
    <property type="protein sequence ID" value="MSC34027.1"/>
    <property type="molecule type" value="Genomic_DNA"/>
</dbReference>
<dbReference type="SMART" id="SM00047">
    <property type="entry name" value="LYZ2"/>
    <property type="match status" value="1"/>
</dbReference>
<dbReference type="InterPro" id="IPR002901">
    <property type="entry name" value="MGlyc_endo_b_GlcNAc-like_dom"/>
</dbReference>
<keyword evidence="2" id="KW-0732">Signal</keyword>
<name>A0A6N7S8V9_9FIRM</name>
<organism evidence="4 6">
    <name type="scientific">Holdemania massiliensis</name>
    <dbReference type="NCBI Taxonomy" id="1468449"/>
    <lineage>
        <taxon>Bacteria</taxon>
        <taxon>Bacillati</taxon>
        <taxon>Bacillota</taxon>
        <taxon>Erysipelotrichia</taxon>
        <taxon>Erysipelotrichales</taxon>
        <taxon>Erysipelotrichaceae</taxon>
        <taxon>Holdemania</taxon>
    </lineage>
</organism>